<evidence type="ECO:0000313" key="2">
    <source>
        <dbReference type="Proteomes" id="UP001229421"/>
    </source>
</evidence>
<gene>
    <name evidence="1" type="ORF">QVD17_38999</name>
</gene>
<comment type="caution">
    <text evidence="1">The sequence shown here is derived from an EMBL/GenBank/DDBJ whole genome shotgun (WGS) entry which is preliminary data.</text>
</comment>
<evidence type="ECO:0000313" key="1">
    <source>
        <dbReference type="EMBL" id="KAK1407384.1"/>
    </source>
</evidence>
<proteinExistence type="predicted"/>
<organism evidence="1 2">
    <name type="scientific">Tagetes erecta</name>
    <name type="common">African marigold</name>
    <dbReference type="NCBI Taxonomy" id="13708"/>
    <lineage>
        <taxon>Eukaryota</taxon>
        <taxon>Viridiplantae</taxon>
        <taxon>Streptophyta</taxon>
        <taxon>Embryophyta</taxon>
        <taxon>Tracheophyta</taxon>
        <taxon>Spermatophyta</taxon>
        <taxon>Magnoliopsida</taxon>
        <taxon>eudicotyledons</taxon>
        <taxon>Gunneridae</taxon>
        <taxon>Pentapetalae</taxon>
        <taxon>asterids</taxon>
        <taxon>campanulids</taxon>
        <taxon>Asterales</taxon>
        <taxon>Asteraceae</taxon>
        <taxon>Asteroideae</taxon>
        <taxon>Heliantheae alliance</taxon>
        <taxon>Tageteae</taxon>
        <taxon>Tagetes</taxon>
    </lineage>
</organism>
<keyword evidence="2" id="KW-1185">Reference proteome</keyword>
<accession>A0AAD8JPX0</accession>
<reference evidence="1" key="1">
    <citation type="journal article" date="2023" name="bioRxiv">
        <title>Improved chromosome-level genome assembly for marigold (Tagetes erecta).</title>
        <authorList>
            <person name="Jiang F."/>
            <person name="Yuan L."/>
            <person name="Wang S."/>
            <person name="Wang H."/>
            <person name="Xu D."/>
            <person name="Wang A."/>
            <person name="Fan W."/>
        </authorList>
    </citation>
    <scope>NUCLEOTIDE SEQUENCE</scope>
    <source>
        <strain evidence="1">WSJ</strain>
        <tissue evidence="1">Leaf</tissue>
    </source>
</reference>
<name>A0AAD8JPX0_TARER</name>
<protein>
    <submittedName>
        <fullName evidence="1">Uncharacterized protein</fullName>
    </submittedName>
</protein>
<sequence length="74" mass="8540">MNQVVMMALCKKLMHDPQPESECRIWKWTGWISLKVRSEEEDYSSSDYGGAFEQETSSSLVGRIKNRAQALELE</sequence>
<dbReference type="AlphaFoldDB" id="A0AAD8JPX0"/>
<dbReference type="EMBL" id="JAUHHV010000011">
    <property type="protein sequence ID" value="KAK1407384.1"/>
    <property type="molecule type" value="Genomic_DNA"/>
</dbReference>
<dbReference type="Proteomes" id="UP001229421">
    <property type="component" value="Unassembled WGS sequence"/>
</dbReference>